<dbReference type="Pfam" id="PF07963">
    <property type="entry name" value="N_methyl"/>
    <property type="match status" value="1"/>
</dbReference>
<keyword evidence="1" id="KW-0472">Membrane</keyword>
<accession>A0A938XWF8</accession>
<dbReference type="PROSITE" id="PS00409">
    <property type="entry name" value="PROKAR_NTER_METHYL"/>
    <property type="match status" value="1"/>
</dbReference>
<dbReference type="NCBIfam" id="TIGR02532">
    <property type="entry name" value="IV_pilin_GFxxxE"/>
    <property type="match status" value="1"/>
</dbReference>
<dbReference type="InterPro" id="IPR012902">
    <property type="entry name" value="N_methyl_site"/>
</dbReference>
<evidence type="ECO:0000313" key="3">
    <source>
        <dbReference type="Proteomes" id="UP000774000"/>
    </source>
</evidence>
<reference evidence="2" key="1">
    <citation type="submission" date="2021-01" db="EMBL/GenBank/DDBJ databases">
        <title>Genomic Encyclopedia of Type Strains, Phase IV (KMG-IV): sequencing the most valuable type-strain genomes for metagenomic binning, comparative biology and taxonomic classification.</title>
        <authorList>
            <person name="Goeker M."/>
        </authorList>
    </citation>
    <scope>NUCLEOTIDE SEQUENCE</scope>
    <source>
        <strain evidence="2">DSM 23230</strain>
    </source>
</reference>
<dbReference type="AlphaFoldDB" id="A0A938XWF8"/>
<gene>
    <name evidence="2" type="ORF">JOC47_001743</name>
</gene>
<dbReference type="Proteomes" id="UP000774000">
    <property type="component" value="Unassembled WGS sequence"/>
</dbReference>
<name>A0A938XWF8_9FIRM</name>
<dbReference type="EMBL" id="JAFBDQ010000007">
    <property type="protein sequence ID" value="MBM7556892.1"/>
    <property type="molecule type" value="Genomic_DNA"/>
</dbReference>
<organism evidence="2 3">
    <name type="scientific">Halanaerobacter jeridensis</name>
    <dbReference type="NCBI Taxonomy" id="706427"/>
    <lineage>
        <taxon>Bacteria</taxon>
        <taxon>Bacillati</taxon>
        <taxon>Bacillota</taxon>
        <taxon>Clostridia</taxon>
        <taxon>Halanaerobiales</taxon>
        <taxon>Halobacteroidaceae</taxon>
        <taxon>Halanaerobacter</taxon>
    </lineage>
</organism>
<feature type="transmembrane region" description="Helical" evidence="1">
    <location>
        <begin position="12"/>
        <end position="35"/>
    </location>
</feature>
<protein>
    <submittedName>
        <fullName evidence="2">Prepilin-type N-terminal cleavage/methylation domain-containing protein</fullName>
    </submittedName>
</protein>
<dbReference type="RefSeq" id="WP_204701659.1">
    <property type="nucleotide sequence ID" value="NZ_JAFBDQ010000007.1"/>
</dbReference>
<keyword evidence="3" id="KW-1185">Reference proteome</keyword>
<keyword evidence="1" id="KW-0812">Transmembrane</keyword>
<proteinExistence type="predicted"/>
<dbReference type="InterPro" id="IPR045584">
    <property type="entry name" value="Pilin-like"/>
</dbReference>
<dbReference type="SUPFAM" id="SSF54523">
    <property type="entry name" value="Pili subunits"/>
    <property type="match status" value="1"/>
</dbReference>
<evidence type="ECO:0000313" key="2">
    <source>
        <dbReference type="EMBL" id="MBM7556892.1"/>
    </source>
</evidence>
<keyword evidence="1" id="KW-1133">Transmembrane helix</keyword>
<sequence length="184" mass="21075">MKQQNEGFTLIEILVVLSIMGVVATAVTNLFVAGWNSSQYTQEQLSLKTEERFILNRLEDNIMRSREVEVRNSGSELVLKITTDDDAEPEECLKYAVEKNILKIWQVATTNETKKIGEDKWPDNDPGSSWGSAVNVTQKIIVDTEYNYDSEMNILEIDIGLTKDEDFTEADYRVKEIFNLRLLD</sequence>
<evidence type="ECO:0000256" key="1">
    <source>
        <dbReference type="SAM" id="Phobius"/>
    </source>
</evidence>
<comment type="caution">
    <text evidence="2">The sequence shown here is derived from an EMBL/GenBank/DDBJ whole genome shotgun (WGS) entry which is preliminary data.</text>
</comment>